<keyword evidence="5" id="KW-0636">Prenylation</keyword>
<dbReference type="InterPro" id="IPR005225">
    <property type="entry name" value="Small_GTP-bd"/>
</dbReference>
<dbReference type="InterPro" id="IPR001806">
    <property type="entry name" value="Small_GTPase"/>
</dbReference>
<dbReference type="Proteomes" id="UP000275846">
    <property type="component" value="Unassembled WGS sequence"/>
</dbReference>
<dbReference type="WBParaSite" id="SSLN_0001853001-mRNA-1">
    <property type="protein sequence ID" value="SSLN_0001853001-mRNA-1"/>
    <property type="gene ID" value="SSLN_0001853001"/>
</dbReference>
<keyword evidence="7" id="KW-1185">Reference proteome</keyword>
<dbReference type="GO" id="GO:0005525">
    <property type="term" value="F:GTP binding"/>
    <property type="evidence" value="ECO:0007669"/>
    <property type="project" value="UniProtKB-KW"/>
</dbReference>
<sequence length="223" mass="25000">MAKKSYDQLFKLMLIGDSGVGKTCILFRFVEDSFSSSFISTIGIDFKIKTVELEDQRIKLQIWDTAGQERFQTITASYYRGAMGIMLVYSVTSKKSFENIAKWMANIKNLASYEVETIIIANKADMSQQREVSSEEGKEIAERYGVRLYISIGCIVRLNILKPAQSSEQTLKRPFWTSHGPSLTSSLGIKTIPNVDKPIAFLNHLSANARAVAISNPLKITKL</sequence>
<dbReference type="InterPro" id="IPR050305">
    <property type="entry name" value="Small_GTPase_Rab"/>
</dbReference>
<dbReference type="InterPro" id="IPR027417">
    <property type="entry name" value="P-loop_NTPase"/>
</dbReference>
<evidence type="ECO:0000256" key="3">
    <source>
        <dbReference type="ARBA" id="ARBA00023134"/>
    </source>
</evidence>
<organism evidence="8">
    <name type="scientific">Schistocephalus solidus</name>
    <name type="common">Tapeworm</name>
    <dbReference type="NCBI Taxonomy" id="70667"/>
    <lineage>
        <taxon>Eukaryota</taxon>
        <taxon>Metazoa</taxon>
        <taxon>Spiralia</taxon>
        <taxon>Lophotrochozoa</taxon>
        <taxon>Platyhelminthes</taxon>
        <taxon>Cestoda</taxon>
        <taxon>Eucestoda</taxon>
        <taxon>Diphyllobothriidea</taxon>
        <taxon>Diphyllobothriidae</taxon>
        <taxon>Schistocephalus</taxon>
    </lineage>
</organism>
<dbReference type="EMBL" id="UYSU01043220">
    <property type="protein sequence ID" value="VDM04241.1"/>
    <property type="molecule type" value="Genomic_DNA"/>
</dbReference>
<keyword evidence="4" id="KW-0449">Lipoprotein</keyword>
<evidence type="ECO:0000313" key="6">
    <source>
        <dbReference type="EMBL" id="VDM04241.1"/>
    </source>
</evidence>
<evidence type="ECO:0000256" key="2">
    <source>
        <dbReference type="ARBA" id="ARBA00022741"/>
    </source>
</evidence>
<keyword evidence="2" id="KW-0547">Nucleotide-binding</keyword>
<evidence type="ECO:0000256" key="4">
    <source>
        <dbReference type="ARBA" id="ARBA00023288"/>
    </source>
</evidence>
<dbReference type="SMART" id="SM00175">
    <property type="entry name" value="RAB"/>
    <property type="match status" value="1"/>
</dbReference>
<dbReference type="NCBIfam" id="TIGR00231">
    <property type="entry name" value="small_GTP"/>
    <property type="match status" value="1"/>
</dbReference>
<evidence type="ECO:0000256" key="5">
    <source>
        <dbReference type="ARBA" id="ARBA00023289"/>
    </source>
</evidence>
<dbReference type="Pfam" id="PF00071">
    <property type="entry name" value="Ras"/>
    <property type="match status" value="1"/>
</dbReference>
<dbReference type="AlphaFoldDB" id="A0A183TN07"/>
<dbReference type="PROSITE" id="PS51420">
    <property type="entry name" value="RHO"/>
    <property type="match status" value="1"/>
</dbReference>
<dbReference type="STRING" id="70667.A0A183TN07"/>
<evidence type="ECO:0000313" key="7">
    <source>
        <dbReference type="Proteomes" id="UP000275846"/>
    </source>
</evidence>
<dbReference type="OrthoDB" id="9989112at2759"/>
<reference evidence="8" key="1">
    <citation type="submission" date="2016-06" db="UniProtKB">
        <authorList>
            <consortium name="WormBaseParasite"/>
        </authorList>
    </citation>
    <scope>IDENTIFICATION</scope>
</reference>
<accession>A0A183TN07</accession>
<dbReference type="SUPFAM" id="SSF52540">
    <property type="entry name" value="P-loop containing nucleoside triphosphate hydrolases"/>
    <property type="match status" value="1"/>
</dbReference>
<gene>
    <name evidence="6" type="ORF">SSLN_LOCUS17855</name>
</gene>
<dbReference type="Gene3D" id="3.40.50.300">
    <property type="entry name" value="P-loop containing nucleotide triphosphate hydrolases"/>
    <property type="match status" value="1"/>
</dbReference>
<dbReference type="PANTHER" id="PTHR47980">
    <property type="entry name" value="LD44762P"/>
    <property type="match status" value="1"/>
</dbReference>
<proteinExistence type="inferred from homology"/>
<dbReference type="PRINTS" id="PR00449">
    <property type="entry name" value="RASTRNSFRMNG"/>
</dbReference>
<dbReference type="PROSITE" id="PS51421">
    <property type="entry name" value="RAS"/>
    <property type="match status" value="1"/>
</dbReference>
<dbReference type="SMART" id="SM00174">
    <property type="entry name" value="RHO"/>
    <property type="match status" value="1"/>
</dbReference>
<dbReference type="PROSITE" id="PS51419">
    <property type="entry name" value="RAB"/>
    <property type="match status" value="1"/>
</dbReference>
<evidence type="ECO:0000256" key="1">
    <source>
        <dbReference type="ARBA" id="ARBA00006270"/>
    </source>
</evidence>
<name>A0A183TN07_SCHSO</name>
<evidence type="ECO:0000313" key="8">
    <source>
        <dbReference type="WBParaSite" id="SSLN_0001853001-mRNA-1"/>
    </source>
</evidence>
<comment type="similarity">
    <text evidence="1">Belongs to the small GTPase superfamily. Rab family.</text>
</comment>
<dbReference type="FunFam" id="3.40.50.300:FF:001447">
    <property type="entry name" value="Ras-related protein Rab-1B"/>
    <property type="match status" value="1"/>
</dbReference>
<keyword evidence="3" id="KW-0342">GTP-binding</keyword>
<dbReference type="GO" id="GO:0003924">
    <property type="term" value="F:GTPase activity"/>
    <property type="evidence" value="ECO:0007669"/>
    <property type="project" value="InterPro"/>
</dbReference>
<reference evidence="6 7" key="2">
    <citation type="submission" date="2018-11" db="EMBL/GenBank/DDBJ databases">
        <authorList>
            <consortium name="Pathogen Informatics"/>
        </authorList>
    </citation>
    <scope>NUCLEOTIDE SEQUENCE [LARGE SCALE GENOMIC DNA]</scope>
    <source>
        <strain evidence="6 7">NST_G2</strain>
    </source>
</reference>
<protein>
    <submittedName>
        <fullName evidence="8">Ras-related protein Rab-10</fullName>
    </submittedName>
</protein>
<dbReference type="SMART" id="SM00173">
    <property type="entry name" value="RAS"/>
    <property type="match status" value="1"/>
</dbReference>
<dbReference type="SMART" id="SM00176">
    <property type="entry name" value="RAN"/>
    <property type="match status" value="1"/>
</dbReference>